<organism evidence="1 2">
    <name type="scientific">Ulvibacter antarcticus</name>
    <dbReference type="NCBI Taxonomy" id="442714"/>
    <lineage>
        <taxon>Bacteria</taxon>
        <taxon>Pseudomonadati</taxon>
        <taxon>Bacteroidota</taxon>
        <taxon>Flavobacteriia</taxon>
        <taxon>Flavobacteriales</taxon>
        <taxon>Flavobacteriaceae</taxon>
        <taxon>Ulvibacter</taxon>
    </lineage>
</organism>
<gene>
    <name evidence="1" type="ORF">BXY75_2582</name>
</gene>
<sequence length="275" mass="31204">MRQKLLYLFIFLLPFTLMAQDIDRIKVNGKVKAPVGEDIEGVSIYNISSQQGTITKENGTFELEVAENDRVAITALQFSTFTVIVDKGVIDSRNMGIYLNPVVNQLDEVIVRPYDLSGNIIADVGRVKTIEIESKLNLSYETLNFDYEFADDQYSAIRGNAAHDAFHNGQEQYGGDILGLVAGVFSLIVSKKEVKTTVKEQNDEIELVGRGLRQRFGNDFVISNFDIPAHLVNDFLYYVEENGMQREYLKGNNEIVLLDFVHQKSIEYNKQREEN</sequence>
<dbReference type="InterPro" id="IPR008969">
    <property type="entry name" value="CarboxyPept-like_regulatory"/>
</dbReference>
<evidence type="ECO:0000313" key="2">
    <source>
        <dbReference type="Proteomes" id="UP000271339"/>
    </source>
</evidence>
<evidence type="ECO:0000313" key="1">
    <source>
        <dbReference type="EMBL" id="RMA57777.1"/>
    </source>
</evidence>
<reference evidence="1 2" key="1">
    <citation type="submission" date="2018-10" db="EMBL/GenBank/DDBJ databases">
        <title>Genomic Encyclopedia of Archaeal and Bacterial Type Strains, Phase II (KMG-II): from individual species to whole genera.</title>
        <authorList>
            <person name="Goeker M."/>
        </authorList>
    </citation>
    <scope>NUCLEOTIDE SEQUENCE [LARGE SCALE GENOMIC DNA]</scope>
    <source>
        <strain evidence="1 2">DSM 23424</strain>
    </source>
</reference>
<dbReference type="OrthoDB" id="1436952at2"/>
<dbReference type="AlphaFoldDB" id="A0A3L9YE97"/>
<accession>A0A3L9YE97</accession>
<proteinExistence type="predicted"/>
<comment type="caution">
    <text evidence="1">The sequence shown here is derived from an EMBL/GenBank/DDBJ whole genome shotgun (WGS) entry which is preliminary data.</text>
</comment>
<evidence type="ECO:0008006" key="3">
    <source>
        <dbReference type="Google" id="ProtNLM"/>
    </source>
</evidence>
<dbReference type="EMBL" id="REFC01000014">
    <property type="protein sequence ID" value="RMA57777.1"/>
    <property type="molecule type" value="Genomic_DNA"/>
</dbReference>
<keyword evidence="2" id="KW-1185">Reference proteome</keyword>
<name>A0A3L9YE97_9FLAO</name>
<dbReference type="RefSeq" id="WP_147437280.1">
    <property type="nucleotide sequence ID" value="NZ_REFC01000014.1"/>
</dbReference>
<dbReference type="SUPFAM" id="SSF49464">
    <property type="entry name" value="Carboxypeptidase regulatory domain-like"/>
    <property type="match status" value="1"/>
</dbReference>
<protein>
    <recommendedName>
        <fullName evidence="3">Carboxypeptidase-like protein</fullName>
    </recommendedName>
</protein>
<dbReference type="Proteomes" id="UP000271339">
    <property type="component" value="Unassembled WGS sequence"/>
</dbReference>